<evidence type="ECO:0000256" key="1">
    <source>
        <dbReference type="ARBA" id="ARBA00004377"/>
    </source>
</evidence>
<dbReference type="SUPFAM" id="SSF54523">
    <property type="entry name" value="Pili subunits"/>
    <property type="match status" value="1"/>
</dbReference>
<evidence type="ECO:0000256" key="5">
    <source>
        <dbReference type="ARBA" id="ARBA00022481"/>
    </source>
</evidence>
<dbReference type="InterPro" id="IPR012902">
    <property type="entry name" value="N_methyl_site"/>
</dbReference>
<dbReference type="Proteomes" id="UP000295724">
    <property type="component" value="Unassembled WGS sequence"/>
</dbReference>
<dbReference type="PROSITE" id="PS00409">
    <property type="entry name" value="PROKAR_NTER_METHYL"/>
    <property type="match status" value="1"/>
</dbReference>
<keyword evidence="8 10" id="KW-1133">Transmembrane helix</keyword>
<dbReference type="RefSeq" id="WP_099019847.1">
    <property type="nucleotide sequence ID" value="NZ_NIHB01000004.1"/>
</dbReference>
<evidence type="ECO:0000256" key="9">
    <source>
        <dbReference type="ARBA" id="ARBA00023136"/>
    </source>
</evidence>
<dbReference type="GO" id="GO:0005886">
    <property type="term" value="C:plasma membrane"/>
    <property type="evidence" value="ECO:0007669"/>
    <property type="project" value="UniProtKB-SubCell"/>
</dbReference>
<dbReference type="Pfam" id="PF07963">
    <property type="entry name" value="N_methyl"/>
    <property type="match status" value="1"/>
</dbReference>
<evidence type="ECO:0000256" key="6">
    <source>
        <dbReference type="ARBA" id="ARBA00022519"/>
    </source>
</evidence>
<reference evidence="11 12" key="1">
    <citation type="submission" date="2019-03" db="EMBL/GenBank/DDBJ databases">
        <title>Genomic Encyclopedia of Type Strains, Phase IV (KMG-IV): sequencing the most valuable type-strain genomes for metagenomic binning, comparative biology and taxonomic classification.</title>
        <authorList>
            <person name="Goeker M."/>
        </authorList>
    </citation>
    <scope>NUCLEOTIDE SEQUENCE [LARGE SCALE GENOMIC DNA]</scope>
    <source>
        <strain evidence="11 12">DSM 25488</strain>
    </source>
</reference>
<dbReference type="PANTHER" id="PTHR39583:SF2">
    <property type="entry name" value="TYPE II SECRETION SYSTEM PROTEIN J"/>
    <property type="match status" value="1"/>
</dbReference>
<gene>
    <name evidence="11" type="ORF">C8D91_2073</name>
</gene>
<dbReference type="InterPro" id="IPR045584">
    <property type="entry name" value="Pilin-like"/>
</dbReference>
<organism evidence="11 12">
    <name type="scientific">Marinicella litoralis</name>
    <dbReference type="NCBI Taxonomy" id="644220"/>
    <lineage>
        <taxon>Bacteria</taxon>
        <taxon>Pseudomonadati</taxon>
        <taxon>Pseudomonadota</taxon>
        <taxon>Gammaproteobacteria</taxon>
        <taxon>Lysobacterales</taxon>
        <taxon>Marinicellaceae</taxon>
        <taxon>Marinicella</taxon>
    </lineage>
</organism>
<dbReference type="EMBL" id="SNZB01000004">
    <property type="protein sequence ID" value="TDR19517.1"/>
    <property type="molecule type" value="Genomic_DNA"/>
</dbReference>
<evidence type="ECO:0000256" key="3">
    <source>
        <dbReference type="ARBA" id="ARBA00021539"/>
    </source>
</evidence>
<evidence type="ECO:0000256" key="2">
    <source>
        <dbReference type="ARBA" id="ARBA00011084"/>
    </source>
</evidence>
<keyword evidence="4" id="KW-1003">Cell membrane</keyword>
<dbReference type="PANTHER" id="PTHR39583">
    <property type="entry name" value="TYPE II SECRETION SYSTEM PROTEIN J-RELATED"/>
    <property type="match status" value="1"/>
</dbReference>
<evidence type="ECO:0000313" key="11">
    <source>
        <dbReference type="EMBL" id="TDR19517.1"/>
    </source>
</evidence>
<evidence type="ECO:0000256" key="7">
    <source>
        <dbReference type="ARBA" id="ARBA00022692"/>
    </source>
</evidence>
<dbReference type="Pfam" id="PF11612">
    <property type="entry name" value="T2SSJ"/>
    <property type="match status" value="1"/>
</dbReference>
<comment type="caution">
    <text evidence="11">The sequence shown here is derived from an EMBL/GenBank/DDBJ whole genome shotgun (WGS) entry which is preliminary data.</text>
</comment>
<dbReference type="InterPro" id="IPR010055">
    <property type="entry name" value="T2SS_protein-GspJ"/>
</dbReference>
<evidence type="ECO:0000256" key="4">
    <source>
        <dbReference type="ARBA" id="ARBA00022475"/>
    </source>
</evidence>
<dbReference type="NCBIfam" id="TIGR02532">
    <property type="entry name" value="IV_pilin_GFxxxE"/>
    <property type="match status" value="1"/>
</dbReference>
<proteinExistence type="inferred from homology"/>
<evidence type="ECO:0000256" key="8">
    <source>
        <dbReference type="ARBA" id="ARBA00022989"/>
    </source>
</evidence>
<name>A0A4R6XP46_9GAMM</name>
<sequence length="206" mass="23398">MKHRSYKRQSGMTLLEVLVATGILAVISTMAFISIDNMVRSKATLSEHTKQLNQTNLAYYLLQNDLQFAVSSQQLSLQAAEFKGTAQSFSLLKFKDQIATSPRIEQTHSGVSQPIQRVRWYLRDQYLFRAVQPAHASHQIGHWQERQVLAIESFNCSYRNVVGVDLNSWPNTANENSQLPQSIQCLIVSSDGLETELQVSPWQSIW</sequence>
<keyword evidence="7 10" id="KW-0812">Transmembrane</keyword>
<evidence type="ECO:0000256" key="10">
    <source>
        <dbReference type="SAM" id="Phobius"/>
    </source>
</evidence>
<keyword evidence="12" id="KW-1185">Reference proteome</keyword>
<feature type="transmembrane region" description="Helical" evidence="10">
    <location>
        <begin position="12"/>
        <end position="35"/>
    </location>
</feature>
<keyword evidence="5" id="KW-0488">Methylation</keyword>
<evidence type="ECO:0000313" key="12">
    <source>
        <dbReference type="Proteomes" id="UP000295724"/>
    </source>
</evidence>
<comment type="similarity">
    <text evidence="2">Belongs to the GSP J family.</text>
</comment>
<accession>A0A4R6XP46</accession>
<protein>
    <recommendedName>
        <fullName evidence="3">Type II secretion system protein J</fullName>
    </recommendedName>
</protein>
<dbReference type="InterPro" id="IPR051621">
    <property type="entry name" value="T2SS_protein_J"/>
</dbReference>
<comment type="subcellular location">
    <subcellularLocation>
        <location evidence="1">Cell inner membrane</location>
        <topology evidence="1">Single-pass membrane protein</topology>
    </subcellularLocation>
</comment>
<keyword evidence="9 10" id="KW-0472">Membrane</keyword>
<dbReference type="GO" id="GO:0015628">
    <property type="term" value="P:protein secretion by the type II secretion system"/>
    <property type="evidence" value="ECO:0007669"/>
    <property type="project" value="TreeGrafter"/>
</dbReference>
<dbReference type="AlphaFoldDB" id="A0A4R6XP46"/>
<keyword evidence="6" id="KW-0997">Cell inner membrane</keyword>